<accession>A0A0E9V4V9</accession>
<protein>
    <submittedName>
        <fullName evidence="1">Uncharacterized protein</fullName>
    </submittedName>
</protein>
<organism evidence="1">
    <name type="scientific">Anguilla anguilla</name>
    <name type="common">European freshwater eel</name>
    <name type="synonym">Muraena anguilla</name>
    <dbReference type="NCBI Taxonomy" id="7936"/>
    <lineage>
        <taxon>Eukaryota</taxon>
        <taxon>Metazoa</taxon>
        <taxon>Chordata</taxon>
        <taxon>Craniata</taxon>
        <taxon>Vertebrata</taxon>
        <taxon>Euteleostomi</taxon>
        <taxon>Actinopterygii</taxon>
        <taxon>Neopterygii</taxon>
        <taxon>Teleostei</taxon>
        <taxon>Anguilliformes</taxon>
        <taxon>Anguillidae</taxon>
        <taxon>Anguilla</taxon>
    </lineage>
</organism>
<proteinExistence type="predicted"/>
<name>A0A0E9V4V9_ANGAN</name>
<dbReference type="EMBL" id="GBXM01035541">
    <property type="protein sequence ID" value="JAH73036.1"/>
    <property type="molecule type" value="Transcribed_RNA"/>
</dbReference>
<reference evidence="1" key="2">
    <citation type="journal article" date="2015" name="Fish Shellfish Immunol.">
        <title>Early steps in the European eel (Anguilla anguilla)-Vibrio vulnificus interaction in the gills: Role of the RtxA13 toxin.</title>
        <authorList>
            <person name="Callol A."/>
            <person name="Pajuelo D."/>
            <person name="Ebbesson L."/>
            <person name="Teles M."/>
            <person name="MacKenzie S."/>
            <person name="Amaro C."/>
        </authorList>
    </citation>
    <scope>NUCLEOTIDE SEQUENCE</scope>
</reference>
<reference evidence="1" key="1">
    <citation type="submission" date="2014-11" db="EMBL/GenBank/DDBJ databases">
        <authorList>
            <person name="Amaro Gonzalez C."/>
        </authorList>
    </citation>
    <scope>NUCLEOTIDE SEQUENCE</scope>
</reference>
<sequence>MVTLVHLHALCIFIQFCACLACNINSSTSSGL</sequence>
<evidence type="ECO:0000313" key="1">
    <source>
        <dbReference type="EMBL" id="JAH73036.1"/>
    </source>
</evidence>
<dbReference type="AlphaFoldDB" id="A0A0E9V4V9"/>